<keyword evidence="2" id="KW-0378">Hydrolase</keyword>
<feature type="domain" description="Dienelactone hydrolase" evidence="1">
    <location>
        <begin position="34"/>
        <end position="240"/>
    </location>
</feature>
<dbReference type="GO" id="GO:0016787">
    <property type="term" value="F:hydrolase activity"/>
    <property type="evidence" value="ECO:0007669"/>
    <property type="project" value="UniProtKB-KW"/>
</dbReference>
<comment type="caution">
    <text evidence="2">The sequence shown here is derived from an EMBL/GenBank/DDBJ whole genome shotgun (WGS) entry which is preliminary data.</text>
</comment>
<dbReference type="PANTHER" id="PTHR17630">
    <property type="entry name" value="DIENELACTONE HYDROLASE"/>
    <property type="match status" value="1"/>
</dbReference>
<reference evidence="2 3" key="1">
    <citation type="submission" date="2024-02" db="EMBL/GenBank/DDBJ databases">
        <title>First draft genome assembly of two strains of Seiridium cardinale.</title>
        <authorList>
            <person name="Emiliani G."/>
            <person name="Scali E."/>
        </authorList>
    </citation>
    <scope>NUCLEOTIDE SEQUENCE [LARGE SCALE GENOMIC DNA]</scope>
    <source>
        <strain evidence="2 3">BM-138-000479</strain>
    </source>
</reference>
<sequence length="249" mass="27988">MKSAVKLGGCCTTGYLHDGNPTGEMVSFDGTQVYCKLPNDKSTKHAVLIFTDVMGHTFQNNQLLADNFAANGFFAVMPDLFAGDAVPLNRSDKFDILEWLKNHLPEHIEPIVWKVMRALKNRYRCEFIAGAGYCYGAKYVLRFLKKNILDIGFIAHPSEIDREEILGIERPLSLAAGAGDVQFSIQKRQEIELALEKTNRPYQITVYSKVGHGFAVRCDVANAECRFAKEQAFSQAVQWFLMGRAQNKK</sequence>
<dbReference type="SUPFAM" id="SSF53474">
    <property type="entry name" value="alpha/beta-Hydrolases"/>
    <property type="match status" value="1"/>
</dbReference>
<name>A0ABR2XY57_9PEZI</name>
<dbReference type="Pfam" id="PF01738">
    <property type="entry name" value="DLH"/>
    <property type="match status" value="1"/>
</dbReference>
<evidence type="ECO:0000259" key="1">
    <source>
        <dbReference type="Pfam" id="PF01738"/>
    </source>
</evidence>
<dbReference type="InterPro" id="IPR029058">
    <property type="entry name" value="AB_hydrolase_fold"/>
</dbReference>
<organism evidence="2 3">
    <name type="scientific">Seiridium cardinale</name>
    <dbReference type="NCBI Taxonomy" id="138064"/>
    <lineage>
        <taxon>Eukaryota</taxon>
        <taxon>Fungi</taxon>
        <taxon>Dikarya</taxon>
        <taxon>Ascomycota</taxon>
        <taxon>Pezizomycotina</taxon>
        <taxon>Sordariomycetes</taxon>
        <taxon>Xylariomycetidae</taxon>
        <taxon>Amphisphaeriales</taxon>
        <taxon>Sporocadaceae</taxon>
        <taxon>Seiridium</taxon>
    </lineage>
</organism>
<keyword evidence="3" id="KW-1185">Reference proteome</keyword>
<evidence type="ECO:0000313" key="2">
    <source>
        <dbReference type="EMBL" id="KAK9778584.1"/>
    </source>
</evidence>
<dbReference type="EMBL" id="JARVKM010000015">
    <property type="protein sequence ID" value="KAK9778584.1"/>
    <property type="molecule type" value="Genomic_DNA"/>
</dbReference>
<gene>
    <name evidence="2" type="ORF">SCAR479_04606</name>
</gene>
<dbReference type="PANTHER" id="PTHR17630:SF44">
    <property type="entry name" value="PROTEIN AIM2"/>
    <property type="match status" value="1"/>
</dbReference>
<accession>A0ABR2XY57</accession>
<protein>
    <submittedName>
        <fullName evidence="2">Dienelactone hydrolase family protein</fullName>
    </submittedName>
</protein>
<dbReference type="Gene3D" id="3.40.50.1820">
    <property type="entry name" value="alpha/beta hydrolase"/>
    <property type="match status" value="1"/>
</dbReference>
<evidence type="ECO:0000313" key="3">
    <source>
        <dbReference type="Proteomes" id="UP001465668"/>
    </source>
</evidence>
<proteinExistence type="predicted"/>
<dbReference type="Proteomes" id="UP001465668">
    <property type="component" value="Unassembled WGS sequence"/>
</dbReference>
<dbReference type="InterPro" id="IPR002925">
    <property type="entry name" value="Dienelactn_hydro"/>
</dbReference>